<feature type="signal peptide" evidence="1">
    <location>
        <begin position="1"/>
        <end position="27"/>
    </location>
</feature>
<dbReference type="Proteomes" id="UP000186228">
    <property type="component" value="Unassembled WGS sequence"/>
</dbReference>
<reference evidence="3" key="1">
    <citation type="submission" date="2016-08" db="EMBL/GenBank/DDBJ databases">
        <authorList>
            <person name="Varghese N."/>
            <person name="Submissions Spin"/>
        </authorList>
    </citation>
    <scope>NUCLEOTIDE SEQUENCE [LARGE SCALE GENOMIC DNA]</scope>
    <source>
        <strain evidence="3">CCBAU 57015</strain>
    </source>
</reference>
<dbReference type="EMBL" id="FMAC01000006">
    <property type="protein sequence ID" value="SCB27265.1"/>
    <property type="molecule type" value="Genomic_DNA"/>
</dbReference>
<gene>
    <name evidence="2" type="ORF">GA0061100_106126</name>
</gene>
<dbReference type="STRING" id="52131.GA0061100_106126"/>
<protein>
    <recommendedName>
        <fullName evidence="4">PsiF repeat-containing protein</fullName>
    </recommendedName>
</protein>
<keyword evidence="1" id="KW-0732">Signal</keyword>
<organism evidence="2 3">
    <name type="scientific">Rhizobium hainanense</name>
    <dbReference type="NCBI Taxonomy" id="52131"/>
    <lineage>
        <taxon>Bacteria</taxon>
        <taxon>Pseudomonadati</taxon>
        <taxon>Pseudomonadota</taxon>
        <taxon>Alphaproteobacteria</taxon>
        <taxon>Hyphomicrobiales</taxon>
        <taxon>Rhizobiaceae</taxon>
        <taxon>Rhizobium/Agrobacterium group</taxon>
        <taxon>Rhizobium</taxon>
    </lineage>
</organism>
<dbReference type="RefSeq" id="WP_143525476.1">
    <property type="nucleotide sequence ID" value="NZ_FMAC01000006.1"/>
</dbReference>
<evidence type="ECO:0000313" key="2">
    <source>
        <dbReference type="EMBL" id="SCB27265.1"/>
    </source>
</evidence>
<evidence type="ECO:0000256" key="1">
    <source>
        <dbReference type="SAM" id="SignalP"/>
    </source>
</evidence>
<accession>A0A1C3VI14</accession>
<dbReference type="AlphaFoldDB" id="A0A1C3VI14"/>
<evidence type="ECO:0008006" key="4">
    <source>
        <dbReference type="Google" id="ProtNLM"/>
    </source>
</evidence>
<feature type="chain" id="PRO_5008684329" description="PsiF repeat-containing protein" evidence="1">
    <location>
        <begin position="28"/>
        <end position="89"/>
    </location>
</feature>
<evidence type="ECO:0000313" key="3">
    <source>
        <dbReference type="Proteomes" id="UP000186228"/>
    </source>
</evidence>
<proteinExistence type="predicted"/>
<keyword evidence="3" id="KW-1185">Reference proteome</keyword>
<dbReference type="OrthoDB" id="8397538at2"/>
<sequence>MTKRNAIRLLNALLFSCAVTLPVAGHAAAARPCEDVLKEMRTAKGSANLTADVKTKVDALEAKAVERCNADDDKRANAFLQQAMALMGK</sequence>
<name>A0A1C3VI14_9HYPH</name>